<dbReference type="InParanoid" id="A0A1Y2M2N9"/>
<protein>
    <submittedName>
        <fullName evidence="1">Uncharacterized protein</fullName>
    </submittedName>
</protein>
<dbReference type="AlphaFoldDB" id="A0A1Y2M2N9"/>
<reference evidence="1 2" key="1">
    <citation type="journal article" date="2017" name="Genome Announc.">
        <title>Genome sequence of the saprophytic ascomycete Epicoccum nigrum ICMP 19927 strain isolated from New Zealand.</title>
        <authorList>
            <person name="Fokin M."/>
            <person name="Fleetwood D."/>
            <person name="Weir B.S."/>
            <person name="Villas-Boas S.G."/>
        </authorList>
    </citation>
    <scope>NUCLEOTIDE SEQUENCE [LARGE SCALE GENOMIC DNA]</scope>
    <source>
        <strain evidence="1 2">ICMP 19927</strain>
    </source>
</reference>
<dbReference type="Proteomes" id="UP000193240">
    <property type="component" value="Unassembled WGS sequence"/>
</dbReference>
<evidence type="ECO:0000313" key="2">
    <source>
        <dbReference type="Proteomes" id="UP000193240"/>
    </source>
</evidence>
<gene>
    <name evidence="1" type="ORF">B5807_05236</name>
</gene>
<accession>A0A1Y2M2N9</accession>
<organism evidence="1 2">
    <name type="scientific">Epicoccum nigrum</name>
    <name type="common">Soil fungus</name>
    <name type="synonym">Epicoccum purpurascens</name>
    <dbReference type="NCBI Taxonomy" id="105696"/>
    <lineage>
        <taxon>Eukaryota</taxon>
        <taxon>Fungi</taxon>
        <taxon>Dikarya</taxon>
        <taxon>Ascomycota</taxon>
        <taxon>Pezizomycotina</taxon>
        <taxon>Dothideomycetes</taxon>
        <taxon>Pleosporomycetidae</taxon>
        <taxon>Pleosporales</taxon>
        <taxon>Pleosporineae</taxon>
        <taxon>Didymellaceae</taxon>
        <taxon>Epicoccum</taxon>
    </lineage>
</organism>
<name>A0A1Y2M2N9_EPING</name>
<proteinExistence type="predicted"/>
<dbReference type="EMBL" id="KZ107842">
    <property type="protein sequence ID" value="OSS50333.1"/>
    <property type="molecule type" value="Genomic_DNA"/>
</dbReference>
<evidence type="ECO:0000313" key="1">
    <source>
        <dbReference type="EMBL" id="OSS50333.1"/>
    </source>
</evidence>
<sequence length="321" mass="33710">MCHSEENEPELSSVKSSQVNSIVPHSQVGDIVHPVPQPYGTGFSIPAPGTPSHPNPSILLSLSSPLRQLLLNLVSGGLQIGLQLLSLGLGQGSRIQALVVRPDPSDLGGADAEEEGVDGGEDHVLGADDEAPARPDGARAHERKVLRQAEGLCGPREVGCPRGDHGPFHYWRPRRWGDGSVRVFWFLVSGFWAVGGGGCVGACAVQDPHPPSIPPPLPTAGGDGDPASASASAVQCVALLHPAWNRGKGAKGGGRAYQKWTVLGPMGEFQNFWKPAGSAPVAVEALRRACWVKFARKALKARKPGRNDMASVCVGGTVERE</sequence>
<keyword evidence="2" id="KW-1185">Reference proteome</keyword>